<evidence type="ECO:0000256" key="1">
    <source>
        <dbReference type="SAM" id="Phobius"/>
    </source>
</evidence>
<dbReference type="Proteomes" id="UP001451303">
    <property type="component" value="Unassembled WGS sequence"/>
</dbReference>
<dbReference type="EMBL" id="JAVLET010000001">
    <property type="protein sequence ID" value="KAL0474967.1"/>
    <property type="molecule type" value="Genomic_DNA"/>
</dbReference>
<keyword evidence="1" id="KW-1133">Transmembrane helix</keyword>
<evidence type="ECO:0000313" key="2">
    <source>
        <dbReference type="EMBL" id="KAL0474967.1"/>
    </source>
</evidence>
<sequence>MDGCVQSVPPQFAHSLSTQRKPVCTWSSYCSALQVPTTLGPVQQRVSIFLPLAIPLSFPGPVHPWGLLALALSVFLQLGYYYLPILLSFHFPSICKLIHCRKNTSLSLWLVIPTSFALAPWSYRPLAVPSHHSSNMPQLIHCLFPLLSSSPMPRFWGSVQDQPESRLKSHPIHPIHPMFVLCMMEPSTSQSM</sequence>
<keyword evidence="3" id="KW-1185">Reference proteome</keyword>
<keyword evidence="1" id="KW-0812">Transmembrane</keyword>
<gene>
    <name evidence="2" type="ORF">QR685DRAFT_511322</name>
</gene>
<feature type="transmembrane region" description="Helical" evidence="1">
    <location>
        <begin position="104"/>
        <end position="123"/>
    </location>
</feature>
<reference evidence="2 3" key="1">
    <citation type="submission" date="2023-09" db="EMBL/GenBank/DDBJ databases">
        <title>Multi-omics analysis of a traditional fermented food reveals byproduct-associated fungal strains for waste-to-food upcycling.</title>
        <authorList>
            <consortium name="Lawrence Berkeley National Laboratory"/>
            <person name="Rekdal V.M."/>
            <person name="Villalobos-Escobedo J.M."/>
            <person name="Rodriguez-Valeron N."/>
            <person name="Garcia M.O."/>
            <person name="Vasquez D.P."/>
            <person name="Damayanti I."/>
            <person name="Sorensen P.M."/>
            <person name="Baidoo E.E."/>
            <person name="De Carvalho A.C."/>
            <person name="Riley R."/>
            <person name="Lipzen A."/>
            <person name="He G."/>
            <person name="Yan M."/>
            <person name="Haridas S."/>
            <person name="Daum C."/>
            <person name="Yoshinaga Y."/>
            <person name="Ng V."/>
            <person name="Grigoriev I.V."/>
            <person name="Munk R."/>
            <person name="Nuraida L."/>
            <person name="Wijaya C.H."/>
            <person name="Morales P.-C."/>
            <person name="Keasling J.D."/>
        </authorList>
    </citation>
    <scope>NUCLEOTIDE SEQUENCE [LARGE SCALE GENOMIC DNA]</scope>
    <source>
        <strain evidence="2 3">FGSC 2613</strain>
    </source>
</reference>
<comment type="caution">
    <text evidence="2">The sequence shown here is derived from an EMBL/GenBank/DDBJ whole genome shotgun (WGS) entry which is preliminary data.</text>
</comment>
<evidence type="ECO:0000313" key="3">
    <source>
        <dbReference type="Proteomes" id="UP001451303"/>
    </source>
</evidence>
<feature type="transmembrane region" description="Helical" evidence="1">
    <location>
        <begin position="65"/>
        <end position="83"/>
    </location>
</feature>
<proteinExistence type="predicted"/>
<keyword evidence="1" id="KW-0472">Membrane</keyword>
<organism evidence="2 3">
    <name type="scientific">Neurospora intermedia</name>
    <dbReference type="NCBI Taxonomy" id="5142"/>
    <lineage>
        <taxon>Eukaryota</taxon>
        <taxon>Fungi</taxon>
        <taxon>Dikarya</taxon>
        <taxon>Ascomycota</taxon>
        <taxon>Pezizomycotina</taxon>
        <taxon>Sordariomycetes</taxon>
        <taxon>Sordariomycetidae</taxon>
        <taxon>Sordariales</taxon>
        <taxon>Sordariaceae</taxon>
        <taxon>Neurospora</taxon>
    </lineage>
</organism>
<name>A0ABR3DQM9_NEUIN</name>
<protein>
    <submittedName>
        <fullName evidence="2">Uncharacterized protein</fullName>
    </submittedName>
</protein>
<accession>A0ABR3DQM9</accession>